<dbReference type="Pfam" id="PF12352">
    <property type="entry name" value="V-SNARE_C"/>
    <property type="match status" value="1"/>
</dbReference>
<sequence>MATNASSANDGTRQKLVEGYHHGEEGIDSLERSLQLADEIDQNLDAGAQTLAQQGDTLNSVEKNLDDIDSNLDRSESTLKRISLNICLNKFFIILLISLFVLLIIGFLVLGIINKTRR</sequence>
<accession>A0ABQ9X5Y5</accession>
<keyword evidence="2" id="KW-0813">Transport</keyword>
<dbReference type="EMBL" id="JARBJD010000231">
    <property type="protein sequence ID" value="KAK2946317.1"/>
    <property type="molecule type" value="Genomic_DNA"/>
</dbReference>
<dbReference type="SUPFAM" id="SSF58038">
    <property type="entry name" value="SNARE fusion complex"/>
    <property type="match status" value="1"/>
</dbReference>
<dbReference type="CDD" id="cd15861">
    <property type="entry name" value="SNARE_SNAP25N_23N_29N_SEC9N"/>
    <property type="match status" value="1"/>
</dbReference>
<feature type="transmembrane region" description="Helical" evidence="4">
    <location>
        <begin position="91"/>
        <end position="113"/>
    </location>
</feature>
<evidence type="ECO:0000256" key="2">
    <source>
        <dbReference type="ARBA" id="ARBA00022448"/>
    </source>
</evidence>
<evidence type="ECO:0000256" key="3">
    <source>
        <dbReference type="ARBA" id="ARBA00023136"/>
    </source>
</evidence>
<proteinExistence type="predicted"/>
<reference evidence="6 7" key="1">
    <citation type="journal article" date="2022" name="bioRxiv">
        <title>Genomics of Preaxostyla Flagellates Illuminates Evolutionary Transitions and the Path Towards Mitochondrial Loss.</title>
        <authorList>
            <person name="Novak L.V.F."/>
            <person name="Treitli S.C."/>
            <person name="Pyrih J."/>
            <person name="Halakuc P."/>
            <person name="Pipaliya S.V."/>
            <person name="Vacek V."/>
            <person name="Brzon O."/>
            <person name="Soukal P."/>
            <person name="Eme L."/>
            <person name="Dacks J.B."/>
            <person name="Karnkowska A."/>
            <person name="Elias M."/>
            <person name="Hampl V."/>
        </authorList>
    </citation>
    <scope>NUCLEOTIDE SEQUENCE [LARGE SCALE GENOMIC DNA]</scope>
    <source>
        <strain evidence="6">NAU3</strain>
        <tissue evidence="6">Gut</tissue>
    </source>
</reference>
<evidence type="ECO:0000256" key="1">
    <source>
        <dbReference type="ARBA" id="ARBA00004370"/>
    </source>
</evidence>
<organism evidence="6 7">
    <name type="scientific">Blattamonas nauphoetae</name>
    <dbReference type="NCBI Taxonomy" id="2049346"/>
    <lineage>
        <taxon>Eukaryota</taxon>
        <taxon>Metamonada</taxon>
        <taxon>Preaxostyla</taxon>
        <taxon>Oxymonadida</taxon>
        <taxon>Blattamonas</taxon>
    </lineage>
</organism>
<comment type="subcellular location">
    <subcellularLocation>
        <location evidence="1">Membrane</location>
    </subcellularLocation>
</comment>
<dbReference type="Gene3D" id="1.20.5.110">
    <property type="match status" value="1"/>
</dbReference>
<keyword evidence="3 4" id="KW-0472">Membrane</keyword>
<feature type="domain" description="T-SNARE coiled-coil homology" evidence="5">
    <location>
        <begin position="51"/>
        <end position="82"/>
    </location>
</feature>
<evidence type="ECO:0000313" key="7">
    <source>
        <dbReference type="Proteomes" id="UP001281761"/>
    </source>
</evidence>
<protein>
    <recommendedName>
        <fullName evidence="5">t-SNARE coiled-coil homology domain-containing protein</fullName>
    </recommendedName>
</protein>
<keyword evidence="4" id="KW-0812">Transmembrane</keyword>
<dbReference type="InterPro" id="IPR000727">
    <property type="entry name" value="T_SNARE_dom"/>
</dbReference>
<keyword evidence="4" id="KW-1133">Transmembrane helix</keyword>
<name>A0ABQ9X5Y5_9EUKA</name>
<evidence type="ECO:0000256" key="4">
    <source>
        <dbReference type="SAM" id="Phobius"/>
    </source>
</evidence>
<keyword evidence="7" id="KW-1185">Reference proteome</keyword>
<evidence type="ECO:0000259" key="5">
    <source>
        <dbReference type="PROSITE" id="PS50192"/>
    </source>
</evidence>
<evidence type="ECO:0000313" key="6">
    <source>
        <dbReference type="EMBL" id="KAK2946317.1"/>
    </source>
</evidence>
<comment type="caution">
    <text evidence="6">The sequence shown here is derived from an EMBL/GenBank/DDBJ whole genome shotgun (WGS) entry which is preliminary data.</text>
</comment>
<dbReference type="InterPro" id="IPR044766">
    <property type="entry name" value="NPSN/SNAP25-like_N_SNARE"/>
</dbReference>
<dbReference type="PROSITE" id="PS50192">
    <property type="entry name" value="T_SNARE"/>
    <property type="match status" value="1"/>
</dbReference>
<dbReference type="Proteomes" id="UP001281761">
    <property type="component" value="Unassembled WGS sequence"/>
</dbReference>
<gene>
    <name evidence="6" type="ORF">BLNAU_18767</name>
</gene>